<protein>
    <submittedName>
        <fullName evidence="9">Peptide/nickel transport system permease protein</fullName>
    </submittedName>
</protein>
<dbReference type="GO" id="GO:0055085">
    <property type="term" value="P:transmembrane transport"/>
    <property type="evidence" value="ECO:0007669"/>
    <property type="project" value="InterPro"/>
</dbReference>
<evidence type="ECO:0000256" key="7">
    <source>
        <dbReference type="RuleBase" id="RU363032"/>
    </source>
</evidence>
<feature type="transmembrane region" description="Helical" evidence="7">
    <location>
        <begin position="182"/>
        <end position="202"/>
    </location>
</feature>
<keyword evidence="6 7" id="KW-0472">Membrane</keyword>
<dbReference type="PANTHER" id="PTHR43163">
    <property type="entry name" value="DIPEPTIDE TRANSPORT SYSTEM PERMEASE PROTEIN DPPB-RELATED"/>
    <property type="match status" value="1"/>
</dbReference>
<dbReference type="PANTHER" id="PTHR43163:SF6">
    <property type="entry name" value="DIPEPTIDE TRANSPORT SYSTEM PERMEASE PROTEIN DPPB-RELATED"/>
    <property type="match status" value="1"/>
</dbReference>
<keyword evidence="3" id="KW-1003">Cell membrane</keyword>
<dbReference type="Gene3D" id="1.10.3720.10">
    <property type="entry name" value="MetI-like"/>
    <property type="match status" value="1"/>
</dbReference>
<dbReference type="InterPro" id="IPR045621">
    <property type="entry name" value="BPD_transp_1_N"/>
</dbReference>
<dbReference type="GO" id="GO:0005886">
    <property type="term" value="C:plasma membrane"/>
    <property type="evidence" value="ECO:0007669"/>
    <property type="project" value="UniProtKB-SubCell"/>
</dbReference>
<keyword evidence="5 7" id="KW-1133">Transmembrane helix</keyword>
<dbReference type="CDD" id="cd06261">
    <property type="entry name" value="TM_PBP2"/>
    <property type="match status" value="1"/>
</dbReference>
<dbReference type="Proteomes" id="UP000199417">
    <property type="component" value="Unassembled WGS sequence"/>
</dbReference>
<proteinExistence type="inferred from homology"/>
<name>A0A1G6W4Y9_9NOCA</name>
<evidence type="ECO:0000259" key="8">
    <source>
        <dbReference type="PROSITE" id="PS50928"/>
    </source>
</evidence>
<dbReference type="PROSITE" id="PS50928">
    <property type="entry name" value="ABC_TM1"/>
    <property type="match status" value="1"/>
</dbReference>
<evidence type="ECO:0000313" key="9">
    <source>
        <dbReference type="EMBL" id="SDD61000.1"/>
    </source>
</evidence>
<feature type="transmembrane region" description="Helical" evidence="7">
    <location>
        <begin position="283"/>
        <end position="302"/>
    </location>
</feature>
<keyword evidence="10" id="KW-1185">Reference proteome</keyword>
<dbReference type="RefSeq" id="WP_072842577.1">
    <property type="nucleotide sequence ID" value="NZ_FNAB01000005.1"/>
</dbReference>
<reference evidence="9 10" key="1">
    <citation type="submission" date="2016-10" db="EMBL/GenBank/DDBJ databases">
        <authorList>
            <person name="de Groot N.N."/>
        </authorList>
    </citation>
    <scope>NUCLEOTIDE SEQUENCE [LARGE SCALE GENOMIC DNA]</scope>
    <source>
        <strain evidence="9 10">JCM 11308</strain>
    </source>
</reference>
<dbReference type="STRING" id="168276.SAMN05444580_105255"/>
<evidence type="ECO:0000256" key="1">
    <source>
        <dbReference type="ARBA" id="ARBA00004651"/>
    </source>
</evidence>
<dbReference type="InterPro" id="IPR000515">
    <property type="entry name" value="MetI-like"/>
</dbReference>
<feature type="domain" description="ABC transmembrane type-1" evidence="8">
    <location>
        <begin position="95"/>
        <end position="302"/>
    </location>
</feature>
<organism evidence="9 10">
    <name type="scientific">Rhodococcus tukisamuensis</name>
    <dbReference type="NCBI Taxonomy" id="168276"/>
    <lineage>
        <taxon>Bacteria</taxon>
        <taxon>Bacillati</taxon>
        <taxon>Actinomycetota</taxon>
        <taxon>Actinomycetes</taxon>
        <taxon>Mycobacteriales</taxon>
        <taxon>Nocardiaceae</taxon>
        <taxon>Rhodococcus</taxon>
    </lineage>
</organism>
<evidence type="ECO:0000256" key="2">
    <source>
        <dbReference type="ARBA" id="ARBA00022448"/>
    </source>
</evidence>
<dbReference type="AlphaFoldDB" id="A0A1G6W4Y9"/>
<dbReference type="InterPro" id="IPR035906">
    <property type="entry name" value="MetI-like_sf"/>
</dbReference>
<dbReference type="Pfam" id="PF19300">
    <property type="entry name" value="BPD_transp_1_N"/>
    <property type="match status" value="1"/>
</dbReference>
<sequence>MVKYLARRLPSAVVVLFLASLLIFFVLRLVPGDPATSLAGPDASAESVAAIRHSLGLDRSVPAQYLSWITDVATLDLGRSYVIGGQISDLVADGLVNTVVLASAALLLAVVVSVALSVAVVVWPKRWLTGLVAGANTLAVALPPFVTGVLLVLVFSVLLPVLPSGGVPPDGFWARPDISVQYLLLPAVCLALPVAAALTRFLTESLRTQMEQPYVLTARALGVSRWNLVSRSALRNALPSMLTALGLQAGQLLGGAVLVEAIFAWPGIGQLIEQGISRRDYPVVQVLLLISVSVFVIVQLLTDVAHAYLDPRIRIGGAA</sequence>
<evidence type="ECO:0000256" key="3">
    <source>
        <dbReference type="ARBA" id="ARBA00022475"/>
    </source>
</evidence>
<feature type="transmembrane region" description="Helical" evidence="7">
    <location>
        <begin position="135"/>
        <end position="162"/>
    </location>
</feature>
<evidence type="ECO:0000313" key="10">
    <source>
        <dbReference type="Proteomes" id="UP000199417"/>
    </source>
</evidence>
<comment type="subcellular location">
    <subcellularLocation>
        <location evidence="1 7">Cell membrane</location>
        <topology evidence="1 7">Multi-pass membrane protein</topology>
    </subcellularLocation>
</comment>
<evidence type="ECO:0000256" key="6">
    <source>
        <dbReference type="ARBA" id="ARBA00023136"/>
    </source>
</evidence>
<dbReference type="Pfam" id="PF00528">
    <property type="entry name" value="BPD_transp_1"/>
    <property type="match status" value="1"/>
</dbReference>
<evidence type="ECO:0000256" key="4">
    <source>
        <dbReference type="ARBA" id="ARBA00022692"/>
    </source>
</evidence>
<comment type="similarity">
    <text evidence="7">Belongs to the binding-protein-dependent transport system permease family.</text>
</comment>
<gene>
    <name evidence="9" type="ORF">SAMN05444580_105255</name>
</gene>
<dbReference type="EMBL" id="FNAB01000005">
    <property type="protein sequence ID" value="SDD61000.1"/>
    <property type="molecule type" value="Genomic_DNA"/>
</dbReference>
<feature type="transmembrane region" description="Helical" evidence="7">
    <location>
        <begin position="99"/>
        <end position="123"/>
    </location>
</feature>
<evidence type="ECO:0000256" key="5">
    <source>
        <dbReference type="ARBA" id="ARBA00022989"/>
    </source>
</evidence>
<keyword evidence="2 7" id="KW-0813">Transport</keyword>
<accession>A0A1G6W4Y9</accession>
<keyword evidence="4 7" id="KW-0812">Transmembrane</keyword>
<feature type="transmembrane region" description="Helical" evidence="7">
    <location>
        <begin position="12"/>
        <end position="30"/>
    </location>
</feature>
<dbReference type="SUPFAM" id="SSF161098">
    <property type="entry name" value="MetI-like"/>
    <property type="match status" value="1"/>
</dbReference>